<reference evidence="8" key="1">
    <citation type="journal article" date="2019" name="Int. J. Syst. Evol. Microbiol.">
        <title>The Global Catalogue of Microorganisms (GCM) 10K type strain sequencing project: providing services to taxonomists for standard genome sequencing and annotation.</title>
        <authorList>
            <consortium name="The Broad Institute Genomics Platform"/>
            <consortium name="The Broad Institute Genome Sequencing Center for Infectious Disease"/>
            <person name="Wu L."/>
            <person name="Ma J."/>
        </authorList>
    </citation>
    <scope>NUCLEOTIDE SEQUENCE [LARGE SCALE GENOMIC DNA]</scope>
    <source>
        <strain evidence="8">JCM 19134</strain>
    </source>
</reference>
<gene>
    <name evidence="7" type="ORF">GCM10025791_41270</name>
</gene>
<dbReference type="InterPro" id="IPR036291">
    <property type="entry name" value="NAD(P)-bd_dom_sf"/>
</dbReference>
<organism evidence="7 8">
    <name type="scientific">Halioxenophilus aromaticivorans</name>
    <dbReference type="NCBI Taxonomy" id="1306992"/>
    <lineage>
        <taxon>Bacteria</taxon>
        <taxon>Pseudomonadati</taxon>
        <taxon>Pseudomonadota</taxon>
        <taxon>Gammaproteobacteria</taxon>
        <taxon>Alteromonadales</taxon>
        <taxon>Alteromonadaceae</taxon>
        <taxon>Halioxenophilus</taxon>
    </lineage>
</organism>
<keyword evidence="4" id="KW-0862">Zinc</keyword>
<dbReference type="Proteomes" id="UP001409585">
    <property type="component" value="Unassembled WGS sequence"/>
</dbReference>
<proteinExistence type="inferred from homology"/>
<dbReference type="RefSeq" id="WP_345426831.1">
    <property type="nucleotide sequence ID" value="NZ_AP031496.1"/>
</dbReference>
<dbReference type="InterPro" id="IPR013149">
    <property type="entry name" value="ADH-like_C"/>
</dbReference>
<dbReference type="EMBL" id="BAABLX010000073">
    <property type="protein sequence ID" value="GAA4956679.1"/>
    <property type="molecule type" value="Genomic_DNA"/>
</dbReference>
<accession>A0AAV3U7R9</accession>
<comment type="cofactor">
    <cofactor evidence="1">
        <name>Zn(2+)</name>
        <dbReference type="ChEBI" id="CHEBI:29105"/>
    </cofactor>
</comment>
<evidence type="ECO:0000313" key="7">
    <source>
        <dbReference type="EMBL" id="GAA4956679.1"/>
    </source>
</evidence>
<evidence type="ECO:0000256" key="5">
    <source>
        <dbReference type="ARBA" id="ARBA00023002"/>
    </source>
</evidence>
<keyword evidence="3" id="KW-0479">Metal-binding</keyword>
<evidence type="ECO:0000256" key="4">
    <source>
        <dbReference type="ARBA" id="ARBA00022833"/>
    </source>
</evidence>
<dbReference type="SUPFAM" id="SSF51735">
    <property type="entry name" value="NAD(P)-binding Rossmann-fold domains"/>
    <property type="match status" value="1"/>
</dbReference>
<evidence type="ECO:0000256" key="1">
    <source>
        <dbReference type="ARBA" id="ARBA00001947"/>
    </source>
</evidence>
<dbReference type="PANTHER" id="PTHR43350">
    <property type="entry name" value="NAD-DEPENDENT ALCOHOL DEHYDROGENASE"/>
    <property type="match status" value="1"/>
</dbReference>
<feature type="domain" description="Alcohol dehydrogenase-like C-terminal" evidence="6">
    <location>
        <begin position="8"/>
        <end position="125"/>
    </location>
</feature>
<dbReference type="Gene3D" id="3.90.180.10">
    <property type="entry name" value="Medium-chain alcohol dehydrogenases, catalytic domain"/>
    <property type="match status" value="1"/>
</dbReference>
<name>A0AAV3U7R9_9ALTE</name>
<dbReference type="AlphaFoldDB" id="A0AAV3U7R9"/>
<keyword evidence="8" id="KW-1185">Reference proteome</keyword>
<comment type="caution">
    <text evidence="7">The sequence shown here is derived from an EMBL/GenBank/DDBJ whole genome shotgun (WGS) entry which is preliminary data.</text>
</comment>
<evidence type="ECO:0000256" key="3">
    <source>
        <dbReference type="ARBA" id="ARBA00022723"/>
    </source>
</evidence>
<protein>
    <recommendedName>
        <fullName evidence="6">Alcohol dehydrogenase-like C-terminal domain-containing protein</fullName>
    </recommendedName>
</protein>
<keyword evidence="5" id="KW-0560">Oxidoreductase</keyword>
<evidence type="ECO:0000313" key="8">
    <source>
        <dbReference type="Proteomes" id="UP001409585"/>
    </source>
</evidence>
<evidence type="ECO:0000256" key="2">
    <source>
        <dbReference type="ARBA" id="ARBA00008072"/>
    </source>
</evidence>
<evidence type="ECO:0000259" key="6">
    <source>
        <dbReference type="Pfam" id="PF00107"/>
    </source>
</evidence>
<sequence length="215" mass="23347">MILGQGLVGLLTTALAKAIGAGPIICSDFDDNRLALARSLGADCAVNTASSHQALTQALSDYDLATIPVVFEATGARRTLEQAVELLAEQGRLMMLSQGDGETLPNIAQGLMMKGATLIGGYVNSKPYALFRSDLKIKQRWPPQYDGDVNKTESHQYNTSLDDITTFLKLISLNRIDLAPLITHRFQWQDLPKAYQQVTARDASLVGGVIDWSNP</sequence>
<dbReference type="Gene3D" id="3.40.50.720">
    <property type="entry name" value="NAD(P)-binding Rossmann-like Domain"/>
    <property type="match status" value="1"/>
</dbReference>
<dbReference type="GO" id="GO:0016491">
    <property type="term" value="F:oxidoreductase activity"/>
    <property type="evidence" value="ECO:0007669"/>
    <property type="project" value="UniProtKB-KW"/>
</dbReference>
<dbReference type="GO" id="GO:0046872">
    <property type="term" value="F:metal ion binding"/>
    <property type="evidence" value="ECO:0007669"/>
    <property type="project" value="UniProtKB-KW"/>
</dbReference>
<dbReference type="PANTHER" id="PTHR43350:SF17">
    <property type="entry name" value="NAD-DEPENDENT ALCOHOL DEHYDROGENASE"/>
    <property type="match status" value="1"/>
</dbReference>
<dbReference type="Pfam" id="PF00107">
    <property type="entry name" value="ADH_zinc_N"/>
    <property type="match status" value="1"/>
</dbReference>
<comment type="similarity">
    <text evidence="2">Belongs to the zinc-containing alcohol dehydrogenase family.</text>
</comment>